<dbReference type="Proteomes" id="UP000219452">
    <property type="component" value="Unassembled WGS sequence"/>
</dbReference>
<dbReference type="PANTHER" id="PTHR48098">
    <property type="entry name" value="ENTEROCHELIN ESTERASE-RELATED"/>
    <property type="match status" value="1"/>
</dbReference>
<evidence type="ECO:0000313" key="2">
    <source>
        <dbReference type="EMBL" id="SOD93221.1"/>
    </source>
</evidence>
<reference evidence="3" key="1">
    <citation type="submission" date="2017-09" db="EMBL/GenBank/DDBJ databases">
        <authorList>
            <person name="Varghese N."/>
            <person name="Submissions S."/>
        </authorList>
    </citation>
    <scope>NUCLEOTIDE SEQUENCE [LARGE SCALE GENOMIC DNA]</scope>
    <source>
        <strain evidence="3">DSM 29961</strain>
    </source>
</reference>
<feature type="chain" id="PRO_5012425343" evidence="1">
    <location>
        <begin position="20"/>
        <end position="318"/>
    </location>
</feature>
<dbReference type="Gene3D" id="3.40.50.1820">
    <property type="entry name" value="alpha/beta hydrolase"/>
    <property type="match status" value="1"/>
</dbReference>
<dbReference type="GO" id="GO:0016787">
    <property type="term" value="F:hydrolase activity"/>
    <property type="evidence" value="ECO:0007669"/>
    <property type="project" value="UniProtKB-KW"/>
</dbReference>
<sequence>MRKMSVRCLLLCFFASALALTAPAQSRRRAQLTAPQTNGPVPVVAAPQARLLESMIMNSSLMNQAVKFSIYLPPDYYVSNRRYPVVYLLHGYGDNETGWVQFGEADRIADEGIKAGELPPMIIVMPNGGASWFVNDYQNKVRYEDMFVQELIPHIDSMFRTRTEREFRGISGLSMGGFGSLTLAMHHPNLFGSCAALSAGIRTDEGFVNIPDERYNLVFAPVFSGPAKGEDRLTIAWKRNSPITLAKSAPEGDLLKVRWFIDCGDDDALTVGNSMLHLALLDRKVPHEYRVRDGAHTWTYWRTGLPDALKFIAQSFHR</sequence>
<feature type="signal peptide" evidence="1">
    <location>
        <begin position="1"/>
        <end position="19"/>
    </location>
</feature>
<organism evidence="2 3">
    <name type="scientific">Spirosoma fluviale</name>
    <dbReference type="NCBI Taxonomy" id="1597977"/>
    <lineage>
        <taxon>Bacteria</taxon>
        <taxon>Pseudomonadati</taxon>
        <taxon>Bacteroidota</taxon>
        <taxon>Cytophagia</taxon>
        <taxon>Cytophagales</taxon>
        <taxon>Cytophagaceae</taxon>
        <taxon>Spirosoma</taxon>
    </lineage>
</organism>
<dbReference type="SUPFAM" id="SSF53474">
    <property type="entry name" value="alpha/beta-Hydrolases"/>
    <property type="match status" value="1"/>
</dbReference>
<proteinExistence type="predicted"/>
<name>A0A286GCI7_9BACT</name>
<keyword evidence="3" id="KW-1185">Reference proteome</keyword>
<gene>
    <name evidence="2" type="ORF">SAMN06269250_4417</name>
</gene>
<dbReference type="EMBL" id="OCNH01000003">
    <property type="protein sequence ID" value="SOD93221.1"/>
    <property type="molecule type" value="Genomic_DNA"/>
</dbReference>
<evidence type="ECO:0000256" key="1">
    <source>
        <dbReference type="SAM" id="SignalP"/>
    </source>
</evidence>
<dbReference type="InterPro" id="IPR000801">
    <property type="entry name" value="Esterase-like"/>
</dbReference>
<dbReference type="InterPro" id="IPR029058">
    <property type="entry name" value="AB_hydrolase_fold"/>
</dbReference>
<keyword evidence="2" id="KW-0378">Hydrolase</keyword>
<dbReference type="AlphaFoldDB" id="A0A286GCI7"/>
<keyword evidence="1" id="KW-0732">Signal</keyword>
<protein>
    <submittedName>
        <fullName evidence="2">S-formylglutathione hydrolase FrmB</fullName>
    </submittedName>
</protein>
<dbReference type="GO" id="GO:0016747">
    <property type="term" value="F:acyltransferase activity, transferring groups other than amino-acyl groups"/>
    <property type="evidence" value="ECO:0007669"/>
    <property type="project" value="TreeGrafter"/>
</dbReference>
<evidence type="ECO:0000313" key="3">
    <source>
        <dbReference type="Proteomes" id="UP000219452"/>
    </source>
</evidence>
<dbReference type="PANTHER" id="PTHR48098:SF1">
    <property type="entry name" value="DIACYLGLYCEROL ACYLTRANSFERASE_MYCOLYLTRANSFERASE AG85A"/>
    <property type="match status" value="1"/>
</dbReference>
<dbReference type="InterPro" id="IPR050583">
    <property type="entry name" value="Mycobacterial_A85_antigen"/>
</dbReference>
<accession>A0A286GCI7</accession>
<dbReference type="Pfam" id="PF00756">
    <property type="entry name" value="Esterase"/>
    <property type="match status" value="1"/>
</dbReference>